<feature type="compositionally biased region" description="Low complexity" evidence="5">
    <location>
        <begin position="445"/>
        <end position="456"/>
    </location>
</feature>
<evidence type="ECO:0000256" key="4">
    <source>
        <dbReference type="PROSITE-ProRule" id="PRU00089"/>
    </source>
</evidence>
<sequence length="571" mass="59595">MNAESLGESYLASSRQHHGSPSCMLSSTPVYGSSMGSVVSPEQLHRGQAGPGLNMHPHSLAYPRTPPKVNDSTGTLDSCASPHSEDSNPGNEASSAGDTSSDLMSPLDIKKYGLGPNVHSQGLPHHALDNPGPSSDPTTVGLERQHGSGCSTDESESEGGGMEARDTNRVETTDEDGQIKVYSGTSTLSQQSRRFADVKPPYSYIALITMAIESSPSGMMTLNEIYGFIMNRFPYFKENQQRWQNSIRHNLSLNDCFVKIARAPGRPGKGNYWALHPGCGDMFGNGSFLRRAKRFKLGRHKGSDGVGSGMHHLNHHHLAGFTPYGQYSMYGSPHQQSPSGYPKSPYPAFNSLAAAFGPLSSHGLAQHQQQLKGPESWGPPSAYGSYYGNSGMSHAHQGIPSPPPSAGATGMGGVSMATASLSGSLSTSHLQGPTLSSSPHHHNISSALSGSSFGAAHHLNSSSFAPGPHHHPHAMNGPAGFSHLPPGPYSGSHHLPSASSFGGSPFPASSSHLSNGVGSSGGCGSSSSGDGVSIGVPYHLPSAPSPGPNSYSSLAQNAYSCSQYAPPPLRT</sequence>
<keyword evidence="2 4" id="KW-0238">DNA-binding</keyword>
<dbReference type="InterPro" id="IPR018122">
    <property type="entry name" value="TF_fork_head_CS_1"/>
</dbReference>
<protein>
    <recommendedName>
        <fullName evidence="6">Fork-head domain-containing protein</fullName>
    </recommendedName>
</protein>
<evidence type="ECO:0000313" key="8">
    <source>
        <dbReference type="Proteomes" id="UP001283361"/>
    </source>
</evidence>
<keyword evidence="3 4" id="KW-0539">Nucleus</keyword>
<dbReference type="PANTHER" id="PTHR11829">
    <property type="entry name" value="FORKHEAD BOX PROTEIN"/>
    <property type="match status" value="1"/>
</dbReference>
<dbReference type="SMART" id="SM00339">
    <property type="entry name" value="FH"/>
    <property type="match status" value="1"/>
</dbReference>
<dbReference type="PANTHER" id="PTHR11829:SF387">
    <property type="entry name" value="FORK-HEAD DOMAIN-CONTAINING PROTEIN"/>
    <property type="match status" value="1"/>
</dbReference>
<proteinExistence type="predicted"/>
<evidence type="ECO:0000259" key="6">
    <source>
        <dbReference type="PROSITE" id="PS50039"/>
    </source>
</evidence>
<feature type="region of interest" description="Disordered" evidence="5">
    <location>
        <begin position="1"/>
        <end position="177"/>
    </location>
</feature>
<feature type="region of interest" description="Disordered" evidence="5">
    <location>
        <begin position="393"/>
        <end position="552"/>
    </location>
</feature>
<comment type="subcellular location">
    <subcellularLocation>
        <location evidence="1 4">Nucleus</location>
    </subcellularLocation>
</comment>
<dbReference type="SUPFAM" id="SSF46785">
    <property type="entry name" value="Winged helix' DNA-binding domain"/>
    <property type="match status" value="1"/>
</dbReference>
<feature type="compositionally biased region" description="Low complexity" evidence="5">
    <location>
        <begin position="497"/>
        <end position="517"/>
    </location>
</feature>
<feature type="compositionally biased region" description="Polar residues" evidence="5">
    <location>
        <begin position="429"/>
        <end position="438"/>
    </location>
</feature>
<accession>A0AAE0Z429</accession>
<evidence type="ECO:0000256" key="3">
    <source>
        <dbReference type="ARBA" id="ARBA00023242"/>
    </source>
</evidence>
<dbReference type="GO" id="GO:0000981">
    <property type="term" value="F:DNA-binding transcription factor activity, RNA polymerase II-specific"/>
    <property type="evidence" value="ECO:0007669"/>
    <property type="project" value="TreeGrafter"/>
</dbReference>
<feature type="compositionally biased region" description="Basic and acidic residues" evidence="5">
    <location>
        <begin position="163"/>
        <end position="172"/>
    </location>
</feature>
<dbReference type="PROSITE" id="PS50039">
    <property type="entry name" value="FORK_HEAD_3"/>
    <property type="match status" value="1"/>
</dbReference>
<dbReference type="GO" id="GO:0009653">
    <property type="term" value="P:anatomical structure morphogenesis"/>
    <property type="evidence" value="ECO:0007669"/>
    <property type="project" value="TreeGrafter"/>
</dbReference>
<evidence type="ECO:0000313" key="7">
    <source>
        <dbReference type="EMBL" id="KAK3762499.1"/>
    </source>
</evidence>
<name>A0AAE0Z429_9GAST</name>
<evidence type="ECO:0000256" key="5">
    <source>
        <dbReference type="SAM" id="MobiDB-lite"/>
    </source>
</evidence>
<gene>
    <name evidence="7" type="ORF">RRG08_009887</name>
</gene>
<dbReference type="PROSITE" id="PS00658">
    <property type="entry name" value="FORK_HEAD_2"/>
    <property type="match status" value="1"/>
</dbReference>
<dbReference type="GO" id="GO:0000978">
    <property type="term" value="F:RNA polymerase II cis-regulatory region sequence-specific DNA binding"/>
    <property type="evidence" value="ECO:0007669"/>
    <property type="project" value="TreeGrafter"/>
</dbReference>
<dbReference type="InterPro" id="IPR036388">
    <property type="entry name" value="WH-like_DNA-bd_sf"/>
</dbReference>
<dbReference type="Pfam" id="PF00250">
    <property type="entry name" value="Forkhead"/>
    <property type="match status" value="1"/>
</dbReference>
<feature type="compositionally biased region" description="Polar residues" evidence="5">
    <location>
        <begin position="87"/>
        <end position="103"/>
    </location>
</feature>
<dbReference type="PROSITE" id="PS00657">
    <property type="entry name" value="FORK_HEAD_1"/>
    <property type="match status" value="1"/>
</dbReference>
<reference evidence="7" key="1">
    <citation type="journal article" date="2023" name="G3 (Bethesda)">
        <title>A reference genome for the long-term kleptoplast-retaining sea slug Elysia crispata morphotype clarki.</title>
        <authorList>
            <person name="Eastman K.E."/>
            <person name="Pendleton A.L."/>
            <person name="Shaikh M.A."/>
            <person name="Suttiyut T."/>
            <person name="Ogas R."/>
            <person name="Tomko P."/>
            <person name="Gavelis G."/>
            <person name="Widhalm J.R."/>
            <person name="Wisecaver J.H."/>
        </authorList>
    </citation>
    <scope>NUCLEOTIDE SEQUENCE</scope>
    <source>
        <strain evidence="7">ECLA1</strain>
    </source>
</reference>
<feature type="compositionally biased region" description="Low complexity" evidence="5">
    <location>
        <begin position="415"/>
        <end position="428"/>
    </location>
</feature>
<organism evidence="7 8">
    <name type="scientific">Elysia crispata</name>
    <name type="common">lettuce slug</name>
    <dbReference type="NCBI Taxonomy" id="231223"/>
    <lineage>
        <taxon>Eukaryota</taxon>
        <taxon>Metazoa</taxon>
        <taxon>Spiralia</taxon>
        <taxon>Lophotrochozoa</taxon>
        <taxon>Mollusca</taxon>
        <taxon>Gastropoda</taxon>
        <taxon>Heterobranchia</taxon>
        <taxon>Euthyneura</taxon>
        <taxon>Panpulmonata</taxon>
        <taxon>Sacoglossa</taxon>
        <taxon>Placobranchoidea</taxon>
        <taxon>Plakobranchidae</taxon>
        <taxon>Elysia</taxon>
    </lineage>
</organism>
<dbReference type="InterPro" id="IPR050211">
    <property type="entry name" value="FOX_domain-containing"/>
</dbReference>
<dbReference type="AlphaFoldDB" id="A0AAE0Z429"/>
<dbReference type="InterPro" id="IPR030456">
    <property type="entry name" value="TF_fork_head_CS_2"/>
</dbReference>
<dbReference type="FunFam" id="1.10.10.10:FF:000042">
    <property type="entry name" value="hepatocyte nuclear factor 3-beta"/>
    <property type="match status" value="1"/>
</dbReference>
<keyword evidence="8" id="KW-1185">Reference proteome</keyword>
<dbReference type="GO" id="GO:0030154">
    <property type="term" value="P:cell differentiation"/>
    <property type="evidence" value="ECO:0007669"/>
    <property type="project" value="TreeGrafter"/>
</dbReference>
<feature type="domain" description="Fork-head" evidence="6">
    <location>
        <begin position="199"/>
        <end position="293"/>
    </location>
</feature>
<dbReference type="Gene3D" id="1.10.10.10">
    <property type="entry name" value="Winged helix-like DNA-binding domain superfamily/Winged helix DNA-binding domain"/>
    <property type="match status" value="1"/>
</dbReference>
<dbReference type="InterPro" id="IPR036390">
    <property type="entry name" value="WH_DNA-bd_sf"/>
</dbReference>
<dbReference type="PRINTS" id="PR00053">
    <property type="entry name" value="FORKHEAD"/>
</dbReference>
<feature type="compositionally biased region" description="Low complexity" evidence="5">
    <location>
        <begin position="525"/>
        <end position="536"/>
    </location>
</feature>
<dbReference type="EMBL" id="JAWDGP010004710">
    <property type="protein sequence ID" value="KAK3762499.1"/>
    <property type="molecule type" value="Genomic_DNA"/>
</dbReference>
<dbReference type="GO" id="GO:0005634">
    <property type="term" value="C:nucleus"/>
    <property type="evidence" value="ECO:0007669"/>
    <property type="project" value="UniProtKB-SubCell"/>
</dbReference>
<evidence type="ECO:0000256" key="2">
    <source>
        <dbReference type="ARBA" id="ARBA00023125"/>
    </source>
</evidence>
<feature type="compositionally biased region" description="Polar residues" evidence="5">
    <location>
        <begin position="23"/>
        <end position="37"/>
    </location>
</feature>
<feature type="DNA-binding region" description="Fork-head" evidence="4">
    <location>
        <begin position="199"/>
        <end position="293"/>
    </location>
</feature>
<comment type="caution">
    <text evidence="7">The sequence shown here is derived from an EMBL/GenBank/DDBJ whole genome shotgun (WGS) entry which is preliminary data.</text>
</comment>
<dbReference type="InterPro" id="IPR001766">
    <property type="entry name" value="Fork_head_dom"/>
</dbReference>
<evidence type="ECO:0000256" key="1">
    <source>
        <dbReference type="ARBA" id="ARBA00004123"/>
    </source>
</evidence>
<dbReference type="Proteomes" id="UP001283361">
    <property type="component" value="Unassembled WGS sequence"/>
</dbReference>